<evidence type="ECO:0000259" key="1">
    <source>
        <dbReference type="PROSITE" id="PS50004"/>
    </source>
</evidence>
<dbReference type="SMART" id="SM00239">
    <property type="entry name" value="C2"/>
    <property type="match status" value="1"/>
</dbReference>
<dbReference type="Gene3D" id="2.60.40.150">
    <property type="entry name" value="C2 domain"/>
    <property type="match status" value="1"/>
</dbReference>
<protein>
    <recommendedName>
        <fullName evidence="1">C2 domain-containing protein</fullName>
    </recommendedName>
</protein>
<sequence>MECRTFEITLISANNLEKLTWLLRMKVYATISICGATEVQRRTPTDRHGGSNPAWNFTARYNLNEQMVQHFNTMLVVKLFSRRRLACDLYVGEVHTSLKELFDVAAAACGSAVLTLPVQIGSANSQGAVRFSYRFGESVSIDKMLLAESLAGWSQC</sequence>
<dbReference type="CDD" id="cd04051">
    <property type="entry name" value="C2_SRC2_like"/>
    <property type="match status" value="1"/>
</dbReference>
<evidence type="ECO:0000313" key="3">
    <source>
        <dbReference type="Proteomes" id="UP000298416"/>
    </source>
</evidence>
<reference evidence="2" key="1">
    <citation type="submission" date="2018-01" db="EMBL/GenBank/DDBJ databases">
        <authorList>
            <person name="Mao J.F."/>
        </authorList>
    </citation>
    <scope>NUCLEOTIDE SEQUENCE</scope>
    <source>
        <strain evidence="2">Huo1</strain>
        <tissue evidence="2">Leaf</tissue>
    </source>
</reference>
<dbReference type="SUPFAM" id="SSF49562">
    <property type="entry name" value="C2 domain (Calcium/lipid-binding domain, CaLB)"/>
    <property type="match status" value="1"/>
</dbReference>
<dbReference type="InterPro" id="IPR000008">
    <property type="entry name" value="C2_dom"/>
</dbReference>
<gene>
    <name evidence="2" type="ORF">SASPL_104229</name>
</gene>
<dbReference type="AlphaFoldDB" id="A0A8X8YN70"/>
<dbReference type="Pfam" id="PF00168">
    <property type="entry name" value="C2"/>
    <property type="match status" value="1"/>
</dbReference>
<dbReference type="GO" id="GO:0006952">
    <property type="term" value="P:defense response"/>
    <property type="evidence" value="ECO:0007669"/>
    <property type="project" value="InterPro"/>
</dbReference>
<dbReference type="InterPro" id="IPR044750">
    <property type="entry name" value="C2_SRC2/BAP"/>
</dbReference>
<dbReference type="PROSITE" id="PS50004">
    <property type="entry name" value="C2"/>
    <property type="match status" value="1"/>
</dbReference>
<feature type="domain" description="C2" evidence="1">
    <location>
        <begin position="1"/>
        <end position="111"/>
    </location>
</feature>
<comment type="caution">
    <text evidence="2">The sequence shown here is derived from an EMBL/GenBank/DDBJ whole genome shotgun (WGS) entry which is preliminary data.</text>
</comment>
<evidence type="ECO:0000313" key="2">
    <source>
        <dbReference type="EMBL" id="KAG6432648.1"/>
    </source>
</evidence>
<organism evidence="2">
    <name type="scientific">Salvia splendens</name>
    <name type="common">Scarlet sage</name>
    <dbReference type="NCBI Taxonomy" id="180675"/>
    <lineage>
        <taxon>Eukaryota</taxon>
        <taxon>Viridiplantae</taxon>
        <taxon>Streptophyta</taxon>
        <taxon>Embryophyta</taxon>
        <taxon>Tracheophyta</taxon>
        <taxon>Spermatophyta</taxon>
        <taxon>Magnoliopsida</taxon>
        <taxon>eudicotyledons</taxon>
        <taxon>Gunneridae</taxon>
        <taxon>Pentapetalae</taxon>
        <taxon>asterids</taxon>
        <taxon>lamiids</taxon>
        <taxon>Lamiales</taxon>
        <taxon>Lamiaceae</taxon>
        <taxon>Nepetoideae</taxon>
        <taxon>Mentheae</taxon>
        <taxon>Salviinae</taxon>
        <taxon>Salvia</taxon>
        <taxon>Salvia subgen. Calosphace</taxon>
        <taxon>core Calosphace</taxon>
    </lineage>
</organism>
<dbReference type="Proteomes" id="UP000298416">
    <property type="component" value="Unassembled WGS sequence"/>
</dbReference>
<reference evidence="2" key="2">
    <citation type="submission" date="2020-08" db="EMBL/GenBank/DDBJ databases">
        <title>Plant Genome Project.</title>
        <authorList>
            <person name="Zhang R.-G."/>
        </authorList>
    </citation>
    <scope>NUCLEOTIDE SEQUENCE</scope>
    <source>
        <strain evidence="2">Huo1</strain>
        <tissue evidence="2">Leaf</tissue>
    </source>
</reference>
<dbReference type="OrthoDB" id="270970at2759"/>
<dbReference type="EMBL" id="PNBA02000002">
    <property type="protein sequence ID" value="KAG6432648.1"/>
    <property type="molecule type" value="Genomic_DNA"/>
</dbReference>
<accession>A0A8X8YN70</accession>
<dbReference type="PANTHER" id="PTHR32246:SF22">
    <property type="entry name" value="C2 DOMAIN-CONTAINING PROTEIN"/>
    <property type="match status" value="1"/>
</dbReference>
<name>A0A8X8YN70_SALSN</name>
<proteinExistence type="predicted"/>
<keyword evidence="3" id="KW-1185">Reference proteome</keyword>
<dbReference type="PANTHER" id="PTHR32246">
    <property type="entry name" value="INGRESSION PROTEIN FIC1"/>
    <property type="match status" value="1"/>
</dbReference>
<dbReference type="InterPro" id="IPR035892">
    <property type="entry name" value="C2_domain_sf"/>
</dbReference>